<feature type="active site" description="Charge relay system" evidence="4">
    <location>
        <position position="264"/>
    </location>
</feature>
<dbReference type="InterPro" id="IPR036852">
    <property type="entry name" value="Peptidase_S8/S53_dom_sf"/>
</dbReference>
<dbReference type="InterPro" id="IPR023828">
    <property type="entry name" value="Peptidase_S8_Ser-AS"/>
</dbReference>
<dbReference type="Gene3D" id="3.40.50.200">
    <property type="entry name" value="Peptidase S8/S53 domain"/>
    <property type="match status" value="1"/>
</dbReference>
<protein>
    <submittedName>
        <fullName evidence="6">S8 family serine peptidase</fullName>
    </submittedName>
</protein>
<proteinExistence type="inferred from homology"/>
<evidence type="ECO:0000256" key="4">
    <source>
        <dbReference type="PROSITE-ProRule" id="PRU01240"/>
    </source>
</evidence>
<name>A0ABW6INR8_STRWE</name>
<evidence type="ECO:0000256" key="3">
    <source>
        <dbReference type="ARBA" id="ARBA00022825"/>
    </source>
</evidence>
<dbReference type="RefSeq" id="WP_386254530.1">
    <property type="nucleotide sequence ID" value="NZ_JBHTRV010000001.1"/>
</dbReference>
<dbReference type="InterPro" id="IPR015500">
    <property type="entry name" value="Peptidase_S8_subtilisin-rel"/>
</dbReference>
<dbReference type="InterPro" id="IPR008979">
    <property type="entry name" value="Galactose-bd-like_sf"/>
</dbReference>
<keyword evidence="7" id="KW-1185">Reference proteome</keyword>
<evidence type="ECO:0000313" key="6">
    <source>
        <dbReference type="EMBL" id="MFE5978294.1"/>
    </source>
</evidence>
<dbReference type="InterPro" id="IPR051048">
    <property type="entry name" value="Peptidase_S8/S53_subtilisin"/>
</dbReference>
<dbReference type="PROSITE" id="PS00138">
    <property type="entry name" value="SUBTILASE_SER"/>
    <property type="match status" value="1"/>
</dbReference>
<dbReference type="PANTHER" id="PTHR43399:SF5">
    <property type="entry name" value="PEPTIDASE S8 FAMILY WITH PROTEASE-ASSOCIATED DOMAIN"/>
    <property type="match status" value="1"/>
</dbReference>
<comment type="similarity">
    <text evidence="4">Belongs to the peptidase S8 family.</text>
</comment>
<evidence type="ECO:0000313" key="7">
    <source>
        <dbReference type="Proteomes" id="UP001600424"/>
    </source>
</evidence>
<evidence type="ECO:0000259" key="5">
    <source>
        <dbReference type="Pfam" id="PF00082"/>
    </source>
</evidence>
<dbReference type="Gene3D" id="2.60.120.380">
    <property type="match status" value="1"/>
</dbReference>
<dbReference type="Pfam" id="PF00082">
    <property type="entry name" value="Peptidase_S8"/>
    <property type="match status" value="1"/>
</dbReference>
<dbReference type="PROSITE" id="PS00137">
    <property type="entry name" value="SUBTILASE_HIS"/>
    <property type="match status" value="1"/>
</dbReference>
<dbReference type="EMBL" id="JBHTRV010000001">
    <property type="protein sequence ID" value="MFE5978294.1"/>
    <property type="molecule type" value="Genomic_DNA"/>
</dbReference>
<accession>A0ABW6INR8</accession>
<dbReference type="SUPFAM" id="SSF49785">
    <property type="entry name" value="Galactose-binding domain-like"/>
    <property type="match status" value="1"/>
</dbReference>
<keyword evidence="3 4" id="KW-0720">Serine protease</keyword>
<dbReference type="InterPro" id="IPR022398">
    <property type="entry name" value="Peptidase_S8_His-AS"/>
</dbReference>
<comment type="caution">
    <text evidence="6">The sequence shown here is derived from an EMBL/GenBank/DDBJ whole genome shotgun (WGS) entry which is preliminary data.</text>
</comment>
<dbReference type="SUPFAM" id="SSF52743">
    <property type="entry name" value="Subtilisin-like"/>
    <property type="match status" value="1"/>
</dbReference>
<dbReference type="PANTHER" id="PTHR43399">
    <property type="entry name" value="SUBTILISIN-RELATED"/>
    <property type="match status" value="1"/>
</dbReference>
<feature type="active site" description="Charge relay system" evidence="4">
    <location>
        <position position="490"/>
    </location>
</feature>
<feature type="active site" description="Charge relay system" evidence="4">
    <location>
        <position position="225"/>
    </location>
</feature>
<keyword evidence="1 4" id="KW-0645">Protease</keyword>
<organism evidence="6 7">
    <name type="scientific">Streptomyces wedmorensis</name>
    <dbReference type="NCBI Taxonomy" id="43759"/>
    <lineage>
        <taxon>Bacteria</taxon>
        <taxon>Bacillati</taxon>
        <taxon>Actinomycetota</taxon>
        <taxon>Actinomycetes</taxon>
        <taxon>Kitasatosporales</taxon>
        <taxon>Streptomycetaceae</taxon>
        <taxon>Streptomyces</taxon>
    </lineage>
</organism>
<feature type="domain" description="Peptidase S8/S53" evidence="5">
    <location>
        <begin position="216"/>
        <end position="540"/>
    </location>
</feature>
<reference evidence="6 7" key="1">
    <citation type="submission" date="2024-09" db="EMBL/GenBank/DDBJ databases">
        <title>The Natural Products Discovery Center: Release of the First 8490 Sequenced Strains for Exploring Actinobacteria Biosynthetic Diversity.</title>
        <authorList>
            <person name="Kalkreuter E."/>
            <person name="Kautsar S.A."/>
            <person name="Yang D."/>
            <person name="Bader C.D."/>
            <person name="Teijaro C.N."/>
            <person name="Fluegel L."/>
            <person name="Davis C.M."/>
            <person name="Simpson J.R."/>
            <person name="Lauterbach L."/>
            <person name="Steele A.D."/>
            <person name="Gui C."/>
            <person name="Meng S."/>
            <person name="Li G."/>
            <person name="Viehrig K."/>
            <person name="Ye F."/>
            <person name="Su P."/>
            <person name="Kiefer A.F."/>
            <person name="Nichols A."/>
            <person name="Cepeda A.J."/>
            <person name="Yan W."/>
            <person name="Fan B."/>
            <person name="Jiang Y."/>
            <person name="Adhikari A."/>
            <person name="Zheng C.-J."/>
            <person name="Schuster L."/>
            <person name="Cowan T.M."/>
            <person name="Smanski M.J."/>
            <person name="Chevrette M.G."/>
            <person name="De Carvalho L.P.S."/>
            <person name="Shen B."/>
        </authorList>
    </citation>
    <scope>NUCLEOTIDE SEQUENCE [LARGE SCALE GENOMIC DNA]</scope>
    <source>
        <strain evidence="6 7">NPDC056472</strain>
    </source>
</reference>
<sequence length="677" mass="72083">MARITINGVTVDPLLQSEELAAASLVSEDASSSNYLLVQTTHPPTAEEKEQLSALGVVIQEYVPDDTYLCGYRRSDLEAVRALPFVAWADVYLNGFKIGQTLRSTRLRSGVAELAEPLGGAGPRPRVVDIVLHEDVDMSEDGLRDRIAAAAGVSHGDVRPDGDKVRITVRDEDLPALASLDEVKEIEEVPERVLYNTVSAGLLNAHVSLNGTKFRGEGQIVCVADTGFDKGLTTNVHPAFTGRVKRLVALGRTSPPRMDDPDGHGTHVAGSVLGDGASAAMNEPVTGTAPEARLVLQSVMDENGELGGIPDNLRKLFEPPFLEDGARIHTNSWGPTMPGLPYNRAANEADRMVWDNKEFVILFAAGNSGTDRDGDGRINMRSVSGENAAKNVITVGASEGDRPGIPHTYGQLRGGATRWPAPPINGDKMADNPRGMAAFSSRGPSQEGRFKPDVVAPGTAILSARSRLAPEVTDFGVSTDPAFSFISGTSMATPLVAGCVAVLRETLVKNGTPKPSAALIKAMLINGADDLAGQYVPTEAGPSPNNNSGFGLVNLQRAVVLPTDAGRAGFTDAKELDQGEERVFFITVPEGAARTLKVTLVWTDPPGAALQNDLDLIVRADGQERHGNMGTGSGFDRVNNVEQVHWQQIPAGETEIVVSAHRITRFAQPYAVAWRIL</sequence>
<dbReference type="CDD" id="cd04842">
    <property type="entry name" value="Peptidases_S8_Kp43_protease"/>
    <property type="match status" value="1"/>
</dbReference>
<dbReference type="InterPro" id="IPR000209">
    <property type="entry name" value="Peptidase_S8/S53_dom"/>
</dbReference>
<evidence type="ECO:0000256" key="2">
    <source>
        <dbReference type="ARBA" id="ARBA00022801"/>
    </source>
</evidence>
<dbReference type="Proteomes" id="UP001600424">
    <property type="component" value="Unassembled WGS sequence"/>
</dbReference>
<keyword evidence="2 4" id="KW-0378">Hydrolase</keyword>
<dbReference type="PROSITE" id="PS51892">
    <property type="entry name" value="SUBTILASE"/>
    <property type="match status" value="1"/>
</dbReference>
<dbReference type="InterPro" id="IPR034058">
    <property type="entry name" value="TagA/B/C/D_pept_dom"/>
</dbReference>
<gene>
    <name evidence="6" type="ORF">ACFQ63_01135</name>
</gene>
<evidence type="ECO:0000256" key="1">
    <source>
        <dbReference type="ARBA" id="ARBA00022670"/>
    </source>
</evidence>
<dbReference type="PRINTS" id="PR00723">
    <property type="entry name" value="SUBTILISIN"/>
</dbReference>